<evidence type="ECO:0000256" key="3">
    <source>
        <dbReference type="ARBA" id="ARBA00023163"/>
    </source>
</evidence>
<dbReference type="SUPFAM" id="SSF64288">
    <property type="entry name" value="Chorismate lyase-like"/>
    <property type="match status" value="1"/>
</dbReference>
<gene>
    <name evidence="5" type="ORF">D1B31_19115</name>
</gene>
<evidence type="ECO:0000256" key="2">
    <source>
        <dbReference type="ARBA" id="ARBA00023125"/>
    </source>
</evidence>
<dbReference type="SMART" id="SM00345">
    <property type="entry name" value="HTH_GNTR"/>
    <property type="match status" value="1"/>
</dbReference>
<dbReference type="InterPro" id="IPR036388">
    <property type="entry name" value="WH-like_DNA-bd_sf"/>
</dbReference>
<dbReference type="PANTHER" id="PTHR44846">
    <property type="entry name" value="MANNOSYL-D-GLYCERATE TRANSPORT/METABOLISM SYSTEM REPRESSOR MNGR-RELATED"/>
    <property type="match status" value="1"/>
</dbReference>
<dbReference type="InterPro" id="IPR050679">
    <property type="entry name" value="Bact_HTH_transcr_reg"/>
</dbReference>
<dbReference type="SUPFAM" id="SSF46785">
    <property type="entry name" value="Winged helix' DNA-binding domain"/>
    <property type="match status" value="1"/>
</dbReference>
<dbReference type="InterPro" id="IPR000524">
    <property type="entry name" value="Tscrpt_reg_HTH_GntR"/>
</dbReference>
<dbReference type="Gene3D" id="1.10.10.10">
    <property type="entry name" value="Winged helix-like DNA-binding domain superfamily/Winged helix DNA-binding domain"/>
    <property type="match status" value="1"/>
</dbReference>
<evidence type="ECO:0000259" key="4">
    <source>
        <dbReference type="PROSITE" id="PS50949"/>
    </source>
</evidence>
<dbReference type="PRINTS" id="PR00035">
    <property type="entry name" value="HTHGNTR"/>
</dbReference>
<proteinExistence type="predicted"/>
<evidence type="ECO:0000313" key="6">
    <source>
        <dbReference type="Proteomes" id="UP000284416"/>
    </source>
</evidence>
<reference evidence="5 6" key="1">
    <citation type="journal article" date="2017" name="Int. J. Syst. Evol. Microbiol.">
        <title>Bacillus notoginsengisoli sp. nov., a novel bacterium isolated from the rhizosphere of Panax notoginseng.</title>
        <authorList>
            <person name="Zhang M.Y."/>
            <person name="Cheng J."/>
            <person name="Cai Y."/>
            <person name="Zhang T.Y."/>
            <person name="Wu Y.Y."/>
            <person name="Manikprabhu D."/>
            <person name="Li W.J."/>
            <person name="Zhang Y.X."/>
        </authorList>
    </citation>
    <scope>NUCLEOTIDE SEQUENCE [LARGE SCALE GENOMIC DNA]</scope>
    <source>
        <strain evidence="5 6">JCM 30743</strain>
    </source>
</reference>
<dbReference type="Gene3D" id="3.40.1410.10">
    <property type="entry name" value="Chorismate lyase-like"/>
    <property type="match status" value="1"/>
</dbReference>
<dbReference type="Pfam" id="PF00392">
    <property type="entry name" value="GntR"/>
    <property type="match status" value="1"/>
</dbReference>
<dbReference type="InterPro" id="IPR028978">
    <property type="entry name" value="Chorismate_lyase_/UTRA_dom_sf"/>
</dbReference>
<evidence type="ECO:0000313" key="5">
    <source>
        <dbReference type="EMBL" id="RHW35749.1"/>
    </source>
</evidence>
<dbReference type="EMBL" id="QWEG01000013">
    <property type="protein sequence ID" value="RHW35749.1"/>
    <property type="molecule type" value="Genomic_DNA"/>
</dbReference>
<dbReference type="PROSITE" id="PS50949">
    <property type="entry name" value="HTH_GNTR"/>
    <property type="match status" value="1"/>
</dbReference>
<dbReference type="Proteomes" id="UP000284416">
    <property type="component" value="Unassembled WGS sequence"/>
</dbReference>
<protein>
    <submittedName>
        <fullName evidence="5">GntR family transcriptional regulator</fullName>
    </submittedName>
</protein>
<dbReference type="InterPro" id="IPR011663">
    <property type="entry name" value="UTRA"/>
</dbReference>
<dbReference type="GO" id="GO:0003677">
    <property type="term" value="F:DNA binding"/>
    <property type="evidence" value="ECO:0007669"/>
    <property type="project" value="UniProtKB-KW"/>
</dbReference>
<sequence length="244" mass="27888">MIQDKQESSLYSLVKKSISEKIQSGLYKVGDKLPTEMELCAEYNVSRTTVRLALDQLALEGRIVKVQGSGTFVSKPKISQSLSTAGKGFVDQIIEQGYLPNIEILDLRVIPADKSLSKKLKIKENDPVNRLERIRYVNDEPMQYEIAFIPWHFAPGLINDAEDCKNSLFKLLQLKYNVKIKKTLEEIEPILADENVSKQLNISRSTPIFSLETITYNDNDDPIEYSEAVFRGDRYKFTIERLYG</sequence>
<dbReference type="SMART" id="SM00866">
    <property type="entry name" value="UTRA"/>
    <property type="match status" value="1"/>
</dbReference>
<keyword evidence="1" id="KW-0805">Transcription regulation</keyword>
<dbReference type="AlphaFoldDB" id="A0A417YPZ9"/>
<comment type="caution">
    <text evidence="5">The sequence shown here is derived from an EMBL/GenBank/DDBJ whole genome shotgun (WGS) entry which is preliminary data.</text>
</comment>
<evidence type="ECO:0000256" key="1">
    <source>
        <dbReference type="ARBA" id="ARBA00023015"/>
    </source>
</evidence>
<name>A0A417YPZ9_9BACI</name>
<dbReference type="GO" id="GO:0003700">
    <property type="term" value="F:DNA-binding transcription factor activity"/>
    <property type="evidence" value="ECO:0007669"/>
    <property type="project" value="InterPro"/>
</dbReference>
<dbReference type="PANTHER" id="PTHR44846:SF1">
    <property type="entry name" value="MANNOSYL-D-GLYCERATE TRANSPORT_METABOLISM SYSTEM REPRESSOR MNGR-RELATED"/>
    <property type="match status" value="1"/>
</dbReference>
<accession>A0A417YPZ9</accession>
<keyword evidence="2" id="KW-0238">DNA-binding</keyword>
<keyword evidence="3" id="KW-0804">Transcription</keyword>
<dbReference type="InterPro" id="IPR036390">
    <property type="entry name" value="WH_DNA-bd_sf"/>
</dbReference>
<feature type="domain" description="HTH gntR-type" evidence="4">
    <location>
        <begin position="8"/>
        <end position="76"/>
    </location>
</feature>
<keyword evidence="6" id="KW-1185">Reference proteome</keyword>
<organism evidence="5 6">
    <name type="scientific">Neobacillus notoginsengisoli</name>
    <dbReference type="NCBI Taxonomy" id="1578198"/>
    <lineage>
        <taxon>Bacteria</taxon>
        <taxon>Bacillati</taxon>
        <taxon>Bacillota</taxon>
        <taxon>Bacilli</taxon>
        <taxon>Bacillales</taxon>
        <taxon>Bacillaceae</taxon>
        <taxon>Neobacillus</taxon>
    </lineage>
</organism>
<dbReference type="GO" id="GO:0045892">
    <property type="term" value="P:negative regulation of DNA-templated transcription"/>
    <property type="evidence" value="ECO:0007669"/>
    <property type="project" value="TreeGrafter"/>
</dbReference>
<dbReference type="Pfam" id="PF07702">
    <property type="entry name" value="UTRA"/>
    <property type="match status" value="1"/>
</dbReference>
<dbReference type="FunFam" id="1.10.10.10:FF:000079">
    <property type="entry name" value="GntR family transcriptional regulator"/>
    <property type="match status" value="1"/>
</dbReference>
<dbReference type="CDD" id="cd07377">
    <property type="entry name" value="WHTH_GntR"/>
    <property type="match status" value="1"/>
</dbReference>
<dbReference type="RefSeq" id="WP_118923416.1">
    <property type="nucleotide sequence ID" value="NZ_QWEG01000013.1"/>
</dbReference>
<dbReference type="OrthoDB" id="457376at2"/>